<dbReference type="EMBL" id="KV924205">
    <property type="protein sequence ID" value="PIO40084.1"/>
    <property type="molecule type" value="Genomic_DNA"/>
</dbReference>
<evidence type="ECO:0000256" key="1">
    <source>
        <dbReference type="SAM" id="MobiDB-lite"/>
    </source>
</evidence>
<sequence length="218" mass="23440">MSRRPPRRGRHSQATKRGQAGSVSTVDSAGRGHGASSAVGRGAHLSFFSAAGHVVEPEYAEELVDWITKPILILCHPGSDCQSSLFHRLLVHSTPSVGPPSRTEESPELFDHSVGYMLLENAQPFEGSDVGSQVEEGSNVSLERGGVPSTCSQSASSTPPSDFSRQISLPQLLNRKKKFSTSHPHAQSLNASLAKLLALQLLPFQLVDSAPFREFVEC</sequence>
<feature type="compositionally biased region" description="Basic residues" evidence="1">
    <location>
        <begin position="1"/>
        <end position="14"/>
    </location>
</feature>
<gene>
    <name evidence="2" type="ORF">AB205_0067120</name>
</gene>
<dbReference type="Proteomes" id="UP000228934">
    <property type="component" value="Unassembled WGS sequence"/>
</dbReference>
<keyword evidence="3" id="KW-1185">Reference proteome</keyword>
<feature type="compositionally biased region" description="Polar residues" evidence="1">
    <location>
        <begin position="149"/>
        <end position="164"/>
    </location>
</feature>
<protein>
    <submittedName>
        <fullName evidence="2">Uncharacterized protein</fullName>
    </submittedName>
</protein>
<dbReference type="AlphaFoldDB" id="A0A2G9SJ36"/>
<reference evidence="3" key="1">
    <citation type="journal article" date="2017" name="Nat. Commun.">
        <title>The North American bullfrog draft genome provides insight into hormonal regulation of long noncoding RNA.</title>
        <authorList>
            <person name="Hammond S.A."/>
            <person name="Warren R.L."/>
            <person name="Vandervalk B.P."/>
            <person name="Kucuk E."/>
            <person name="Khan H."/>
            <person name="Gibb E.A."/>
            <person name="Pandoh P."/>
            <person name="Kirk H."/>
            <person name="Zhao Y."/>
            <person name="Jones M."/>
            <person name="Mungall A.J."/>
            <person name="Coope R."/>
            <person name="Pleasance S."/>
            <person name="Moore R.A."/>
            <person name="Holt R.A."/>
            <person name="Round J.M."/>
            <person name="Ohora S."/>
            <person name="Walle B.V."/>
            <person name="Veldhoen N."/>
            <person name="Helbing C.C."/>
            <person name="Birol I."/>
        </authorList>
    </citation>
    <scope>NUCLEOTIDE SEQUENCE [LARGE SCALE GENOMIC DNA]</scope>
</reference>
<proteinExistence type="predicted"/>
<evidence type="ECO:0000313" key="3">
    <source>
        <dbReference type="Proteomes" id="UP000228934"/>
    </source>
</evidence>
<feature type="region of interest" description="Disordered" evidence="1">
    <location>
        <begin position="127"/>
        <end position="164"/>
    </location>
</feature>
<feature type="non-terminal residue" evidence="2">
    <location>
        <position position="218"/>
    </location>
</feature>
<evidence type="ECO:0000313" key="2">
    <source>
        <dbReference type="EMBL" id="PIO40084.1"/>
    </source>
</evidence>
<name>A0A2G9SJ36_AQUCT</name>
<organism evidence="2 3">
    <name type="scientific">Aquarana catesbeiana</name>
    <name type="common">American bullfrog</name>
    <name type="synonym">Rana catesbeiana</name>
    <dbReference type="NCBI Taxonomy" id="8400"/>
    <lineage>
        <taxon>Eukaryota</taxon>
        <taxon>Metazoa</taxon>
        <taxon>Chordata</taxon>
        <taxon>Craniata</taxon>
        <taxon>Vertebrata</taxon>
        <taxon>Euteleostomi</taxon>
        <taxon>Amphibia</taxon>
        <taxon>Batrachia</taxon>
        <taxon>Anura</taxon>
        <taxon>Neobatrachia</taxon>
        <taxon>Ranoidea</taxon>
        <taxon>Ranidae</taxon>
        <taxon>Aquarana</taxon>
    </lineage>
</organism>
<accession>A0A2G9SJ36</accession>
<feature type="region of interest" description="Disordered" evidence="1">
    <location>
        <begin position="1"/>
        <end position="37"/>
    </location>
</feature>